<dbReference type="FunFam" id="3.30.420.10:FF:000059">
    <property type="entry name" value="Exosome complex exonuclease Rrp6"/>
    <property type="match status" value="1"/>
</dbReference>
<dbReference type="SMART" id="SM00341">
    <property type="entry name" value="HRDC"/>
    <property type="match status" value="1"/>
</dbReference>
<dbReference type="GO" id="GO:0071035">
    <property type="term" value="P:nuclear polyadenylation-dependent rRNA catabolic process"/>
    <property type="evidence" value="ECO:0007669"/>
    <property type="project" value="TreeGrafter"/>
</dbReference>
<evidence type="ECO:0000256" key="1">
    <source>
        <dbReference type="ARBA" id="ARBA00004123"/>
    </source>
</evidence>
<reference evidence="11" key="1">
    <citation type="submission" date="2021-03" db="EMBL/GenBank/DDBJ databases">
        <authorList>
            <person name="Tagirdzhanova G."/>
        </authorList>
    </citation>
    <scope>NUCLEOTIDE SEQUENCE</scope>
</reference>
<dbReference type="Pfam" id="PF08066">
    <property type="entry name" value="PMC2NT"/>
    <property type="match status" value="1"/>
</dbReference>
<dbReference type="GO" id="GO:0000467">
    <property type="term" value="P:exonucleolytic trimming to generate mature 3'-end of 5.8S rRNA from tricistronic rRNA transcript (SSU-rRNA, 5.8S rRNA, LSU-rRNA)"/>
    <property type="evidence" value="ECO:0007669"/>
    <property type="project" value="InterPro"/>
</dbReference>
<dbReference type="Pfam" id="PF00570">
    <property type="entry name" value="HRDC"/>
    <property type="match status" value="1"/>
</dbReference>
<dbReference type="Gene3D" id="3.30.420.10">
    <property type="entry name" value="Ribonuclease H-like superfamily/Ribonuclease H"/>
    <property type="match status" value="1"/>
</dbReference>
<evidence type="ECO:0000313" key="11">
    <source>
        <dbReference type="EMBL" id="CAF9907635.1"/>
    </source>
</evidence>
<dbReference type="InterPro" id="IPR010997">
    <property type="entry name" value="HRDC-like_sf"/>
</dbReference>
<gene>
    <name evidence="11" type="primary">RRP6</name>
    <name evidence="11" type="ORF">IMSHALPRED_005594</name>
</gene>
<feature type="compositionally biased region" description="Basic and acidic residues" evidence="9">
    <location>
        <begin position="739"/>
        <end position="761"/>
    </location>
</feature>
<dbReference type="GO" id="GO:0000176">
    <property type="term" value="C:nuclear exosome (RNase complex)"/>
    <property type="evidence" value="ECO:0007669"/>
    <property type="project" value="InterPro"/>
</dbReference>
<keyword evidence="2" id="KW-0698">rRNA processing</keyword>
<organism evidence="11 12">
    <name type="scientific">Imshaugia aleurites</name>
    <dbReference type="NCBI Taxonomy" id="172621"/>
    <lineage>
        <taxon>Eukaryota</taxon>
        <taxon>Fungi</taxon>
        <taxon>Dikarya</taxon>
        <taxon>Ascomycota</taxon>
        <taxon>Pezizomycotina</taxon>
        <taxon>Lecanoromycetes</taxon>
        <taxon>OSLEUM clade</taxon>
        <taxon>Lecanoromycetidae</taxon>
        <taxon>Lecanorales</taxon>
        <taxon>Lecanorineae</taxon>
        <taxon>Parmeliaceae</taxon>
        <taxon>Imshaugia</taxon>
    </lineage>
</organism>
<dbReference type="GO" id="GO:0071036">
    <property type="term" value="P:nuclear polyadenylation-dependent snoRNA catabolic process"/>
    <property type="evidence" value="ECO:0007669"/>
    <property type="project" value="TreeGrafter"/>
</dbReference>
<keyword evidence="6" id="KW-0269">Exonuclease</keyword>
<keyword evidence="12" id="KW-1185">Reference proteome</keyword>
<dbReference type="GO" id="GO:0071044">
    <property type="term" value="P:histone mRNA catabolic process"/>
    <property type="evidence" value="ECO:0007669"/>
    <property type="project" value="TreeGrafter"/>
</dbReference>
<evidence type="ECO:0000256" key="3">
    <source>
        <dbReference type="ARBA" id="ARBA00022722"/>
    </source>
</evidence>
<dbReference type="InterPro" id="IPR044876">
    <property type="entry name" value="HRDC_dom_sf"/>
</dbReference>
<evidence type="ECO:0000256" key="4">
    <source>
        <dbReference type="ARBA" id="ARBA00022801"/>
    </source>
</evidence>
<dbReference type="GO" id="GO:0071039">
    <property type="term" value="P:nuclear polyadenylation-dependent CUT catabolic process"/>
    <property type="evidence" value="ECO:0007669"/>
    <property type="project" value="TreeGrafter"/>
</dbReference>
<dbReference type="Proteomes" id="UP000664534">
    <property type="component" value="Unassembled WGS sequence"/>
</dbReference>
<proteinExistence type="inferred from homology"/>
<dbReference type="InterPro" id="IPR002121">
    <property type="entry name" value="HRDC_dom"/>
</dbReference>
<evidence type="ECO:0000256" key="6">
    <source>
        <dbReference type="ARBA" id="ARBA00022839"/>
    </source>
</evidence>
<dbReference type="FunFam" id="1.10.150.80:FF:000001">
    <property type="entry name" value="Putative exosome component 10"/>
    <property type="match status" value="1"/>
</dbReference>
<evidence type="ECO:0000259" key="10">
    <source>
        <dbReference type="PROSITE" id="PS50967"/>
    </source>
</evidence>
<dbReference type="InterPro" id="IPR002562">
    <property type="entry name" value="3'-5'_exonuclease_dom"/>
</dbReference>
<keyword evidence="3" id="KW-0540">Nuclease</keyword>
<comment type="similarity">
    <text evidence="8">Belongs to the exosome component 10/RRP6 family.</text>
</comment>
<feature type="region of interest" description="Disordered" evidence="9">
    <location>
        <begin position="690"/>
        <end position="709"/>
    </location>
</feature>
<dbReference type="GO" id="GO:0071038">
    <property type="term" value="P:TRAMP-dependent tRNA surveillance pathway"/>
    <property type="evidence" value="ECO:0007669"/>
    <property type="project" value="TreeGrafter"/>
</dbReference>
<evidence type="ECO:0000313" key="12">
    <source>
        <dbReference type="Proteomes" id="UP000664534"/>
    </source>
</evidence>
<sequence>MASDANFKTLKNRISLALVDTTRTAGQISNEDLAFQRSSNPSIVPLLEEQSSRLLSLAQKLTKSAASGTEVTAPHIVNVDSVEDCWKEIVDVVDNLLEKADACLDEYSGVIRRLSPTQEEQIKKAPPALGKQKPGKAYRTQNIAKPQLLFDKVPTNDETSPFEPFLRTKPNAIVALDESLKLVAAKDGLKQYDLRFHLSLKDIAPPLKGLIDMCFSYNHPYEVEINTAQYPATTRVKADPIPFQQYETSEATLVDTPETLFAMLHELKSAKEIAVDLEHHDEHSYIGLVSLMQISTRDKDWVVDTLKPWRQELQVLNEVFTDPKILKVFHGSSMDMIWLQRDFGLYVVGLFDTFHASRSLGYPKHGLAYLLKRFANFDAAKQYQMADWRIRPLPNEMFNYARSDTHFLLYVYDKMRNELIDKSNTSQEDGDLVEVVMNRSKEETLQRYERPFYDIQSGSGPMGWYNMLCRTPALFSREQFAVFRAVHQWRDRVAREEDESVHVIMPKHILYNLAREMPVDMPTLLGCSHPISKSVKNRKSDILAIIRKARTLGHKGLDMKEFMHTVQPVTADRFSKANGAEQVDPALAMEKTTLLPQLKCSSSRLAAQSGESLFWGSTIPSNIDRGPKHQATGKCLSLALPMPRLTAQIFEDTEAAGADANERSQTSPGARTEHQYVKDRKPKADEVFIVKEAGGPRKRKATESYDPSEAVYSRLETNAVDNAQEHAVDVDTFPAFQTEEHQFQNLRVEKEEKSARRTESKRSKKGGLRRDEDGKSQKPREIEPFDYASAPSVLHTQRNSNWPLSGKDVNPYAKSSDAPKGMRKAKKGQEGKSFTFKG</sequence>
<evidence type="ECO:0000256" key="7">
    <source>
        <dbReference type="ARBA" id="ARBA00023242"/>
    </source>
</evidence>
<keyword evidence="4" id="KW-0378">Hydrolase</keyword>
<feature type="compositionally biased region" description="Basic and acidic residues" evidence="9">
    <location>
        <begin position="768"/>
        <end position="783"/>
    </location>
</feature>
<evidence type="ECO:0000256" key="8">
    <source>
        <dbReference type="ARBA" id="ARBA00043957"/>
    </source>
</evidence>
<comment type="subcellular location">
    <subcellularLocation>
        <location evidence="1">Nucleus</location>
    </subcellularLocation>
</comment>
<dbReference type="GO" id="GO:0071051">
    <property type="term" value="P:poly(A)-dependent snoRNA 3'-end processing"/>
    <property type="evidence" value="ECO:0007669"/>
    <property type="project" value="TreeGrafter"/>
</dbReference>
<name>A0A8H3ELA1_9LECA</name>
<dbReference type="EMBL" id="CAJPDT010000003">
    <property type="protein sequence ID" value="CAF9907635.1"/>
    <property type="molecule type" value="Genomic_DNA"/>
</dbReference>
<dbReference type="PANTHER" id="PTHR12124:SF47">
    <property type="entry name" value="EXOSOME COMPONENT 10"/>
    <property type="match status" value="1"/>
</dbReference>
<dbReference type="OrthoDB" id="2250022at2759"/>
<feature type="domain" description="HRDC" evidence="10">
    <location>
        <begin position="476"/>
        <end position="556"/>
    </location>
</feature>
<dbReference type="GO" id="GO:0005730">
    <property type="term" value="C:nucleolus"/>
    <property type="evidence" value="ECO:0007669"/>
    <property type="project" value="TreeGrafter"/>
</dbReference>
<evidence type="ECO:0000256" key="9">
    <source>
        <dbReference type="SAM" id="MobiDB-lite"/>
    </source>
</evidence>
<dbReference type="InterPro" id="IPR012337">
    <property type="entry name" value="RNaseH-like_sf"/>
</dbReference>
<dbReference type="SUPFAM" id="SSF53098">
    <property type="entry name" value="Ribonuclease H-like"/>
    <property type="match status" value="1"/>
</dbReference>
<dbReference type="InterPro" id="IPR049559">
    <property type="entry name" value="Rrp6p-like_exo"/>
</dbReference>
<keyword evidence="7" id="KW-0539">Nucleus</keyword>
<feature type="region of interest" description="Disordered" evidence="9">
    <location>
        <begin position="656"/>
        <end position="684"/>
    </location>
</feature>
<dbReference type="SMART" id="SM00474">
    <property type="entry name" value="35EXOc"/>
    <property type="match status" value="1"/>
</dbReference>
<dbReference type="PANTHER" id="PTHR12124">
    <property type="entry name" value="POLYMYOSITIS/SCLERODERMA AUTOANTIGEN-RELATED"/>
    <property type="match status" value="1"/>
</dbReference>
<dbReference type="PROSITE" id="PS50967">
    <property type="entry name" value="HRDC"/>
    <property type="match status" value="1"/>
</dbReference>
<keyword evidence="5" id="KW-0271">Exosome</keyword>
<protein>
    <submittedName>
        <fullName evidence="11">Exosome nuclease subunit</fullName>
    </submittedName>
</protein>
<dbReference type="GO" id="GO:0003727">
    <property type="term" value="F:single-stranded RNA binding"/>
    <property type="evidence" value="ECO:0007669"/>
    <property type="project" value="TreeGrafter"/>
</dbReference>
<accession>A0A8H3ELA1</accession>
<feature type="compositionally biased region" description="Basic and acidic residues" evidence="9">
    <location>
        <begin position="671"/>
        <end position="684"/>
    </location>
</feature>
<dbReference type="Gene3D" id="1.10.150.80">
    <property type="entry name" value="HRDC domain"/>
    <property type="match status" value="1"/>
</dbReference>
<feature type="compositionally biased region" description="Polar residues" evidence="9">
    <location>
        <begin position="794"/>
        <end position="803"/>
    </location>
</feature>
<dbReference type="GO" id="GO:0071040">
    <property type="term" value="P:nuclear polyadenylation-dependent antisense transcript catabolic process"/>
    <property type="evidence" value="ECO:0007669"/>
    <property type="project" value="TreeGrafter"/>
</dbReference>
<feature type="region of interest" description="Disordered" evidence="9">
    <location>
        <begin position="739"/>
        <end position="838"/>
    </location>
</feature>
<evidence type="ECO:0000256" key="5">
    <source>
        <dbReference type="ARBA" id="ARBA00022835"/>
    </source>
</evidence>
<dbReference type="InterPro" id="IPR045092">
    <property type="entry name" value="Rrp6-like"/>
</dbReference>
<dbReference type="CDD" id="cd06147">
    <property type="entry name" value="Rrp6p_like_exo"/>
    <property type="match status" value="1"/>
</dbReference>
<dbReference type="AlphaFoldDB" id="A0A8H3ELA1"/>
<dbReference type="Pfam" id="PF01612">
    <property type="entry name" value="DNA_pol_A_exo1"/>
    <property type="match status" value="1"/>
</dbReference>
<comment type="caution">
    <text evidence="11">The sequence shown here is derived from an EMBL/GenBank/DDBJ whole genome shotgun (WGS) entry which is preliminary data.</text>
</comment>
<evidence type="ECO:0000256" key="2">
    <source>
        <dbReference type="ARBA" id="ARBA00022552"/>
    </source>
</evidence>
<dbReference type="InterPro" id="IPR036397">
    <property type="entry name" value="RNaseH_sf"/>
</dbReference>
<dbReference type="GO" id="GO:0000166">
    <property type="term" value="F:nucleotide binding"/>
    <property type="evidence" value="ECO:0007669"/>
    <property type="project" value="InterPro"/>
</dbReference>
<dbReference type="GO" id="GO:0000175">
    <property type="term" value="F:3'-5'-RNA exonuclease activity"/>
    <property type="evidence" value="ECO:0007669"/>
    <property type="project" value="InterPro"/>
</dbReference>
<dbReference type="GO" id="GO:0071037">
    <property type="term" value="P:nuclear polyadenylation-dependent snRNA catabolic process"/>
    <property type="evidence" value="ECO:0007669"/>
    <property type="project" value="TreeGrafter"/>
</dbReference>
<dbReference type="InterPro" id="IPR012588">
    <property type="entry name" value="Exosome-assoc_fac_Rrp6_N"/>
</dbReference>
<dbReference type="SUPFAM" id="SSF47819">
    <property type="entry name" value="HRDC-like"/>
    <property type="match status" value="1"/>
</dbReference>